<evidence type="ECO:0000256" key="4">
    <source>
        <dbReference type="ARBA" id="ARBA00022840"/>
    </source>
</evidence>
<sequence>MRVSVPENTPAVRDEEIEREQKQVDAAYAALDARRVHYRAEQARVQAENYASTPQNRTERDALAAHYGDEATRLAQIEDRLVFGRLDMVDGEKRYVGRIGLADDAGAKLLLDWRAPACEPFYRATAAQPLGVARRRHVLTRARRVVDLEDDLLDGTSGLDLAEVRGDGALMGALSAARSGRMNDIVATIQAEQDEVIRAPLDGVQIVQGGPGTGKTAVALHRAAYLLHTHRERLARSGVLILGPSRAFLRYIEHVLPSLGETGVVSTTLGDLLPGKRVGAVDTRAAAEVKGREVWRDILARIVRALERTLPRRQLRVGGVGIWLEPDEVRAAITRARRTGFPHNEARVKFVDVMIEQLAVRYAAALQGPKAEVDDWMRAELRSDPDVRTALNLCWMPIDVERLLARIYYHPHYLDTYAPELSEDDKARIWRPLHSELTEADIVLLDELSELVGDTPLTWTTDAEATRRAEEVAAAQAALETAGLAGGLVSAEMLADRFADLGEELTLSERARRDRRWTYGHIIVDEAQELSPLAWRAVLRRCPARSLTVVGDLAQASSLAARRSWAAALAGVETAALSEHVLTVSYRTPKRIIDAAGEVLAHLTGHAPPPMTAARDLPTALAVTPTLLTQLPDLVATELATLDADKGVEAGRLAVIAPAGQVAQAREVLADFLTQATGEADLLQRVVVLTPLLAKGLEFDVVVVFDPLALATVTPADLYVAMTRPTTRLVVAHPTALPARLGDILHTGARLP</sequence>
<dbReference type="SUPFAM" id="SSF52540">
    <property type="entry name" value="P-loop containing nucleoside triphosphate hydrolases"/>
    <property type="match status" value="1"/>
</dbReference>
<dbReference type="GO" id="GO:0000725">
    <property type="term" value="P:recombinational repair"/>
    <property type="evidence" value="ECO:0007669"/>
    <property type="project" value="TreeGrafter"/>
</dbReference>
<evidence type="ECO:0000256" key="5">
    <source>
        <dbReference type="PROSITE-ProRule" id="PRU00560"/>
    </source>
</evidence>
<keyword evidence="2 5" id="KW-0378">Hydrolase</keyword>
<dbReference type="InterPro" id="IPR014016">
    <property type="entry name" value="UvrD-like_ATP-bd"/>
</dbReference>
<dbReference type="STRING" id="52770.BSZ40_06765"/>
<dbReference type="Pfam" id="PF13245">
    <property type="entry name" value="AAA_19"/>
    <property type="match status" value="1"/>
</dbReference>
<name>A0A1Q5PVC9_9ACTO</name>
<dbReference type="OrthoDB" id="9787585at2"/>
<dbReference type="InterPro" id="IPR000212">
    <property type="entry name" value="DNA_helicase_UvrD/REP"/>
</dbReference>
<dbReference type="InterPro" id="IPR027417">
    <property type="entry name" value="P-loop_NTPase"/>
</dbReference>
<dbReference type="GO" id="GO:0005829">
    <property type="term" value="C:cytosol"/>
    <property type="evidence" value="ECO:0007669"/>
    <property type="project" value="TreeGrafter"/>
</dbReference>
<evidence type="ECO:0000313" key="7">
    <source>
        <dbReference type="EMBL" id="OKL51541.1"/>
    </source>
</evidence>
<gene>
    <name evidence="7" type="ORF">BSZ40_06765</name>
</gene>
<dbReference type="EMBL" id="MQVS01000006">
    <property type="protein sequence ID" value="OKL51541.1"/>
    <property type="molecule type" value="Genomic_DNA"/>
</dbReference>
<dbReference type="Proteomes" id="UP000185612">
    <property type="component" value="Unassembled WGS sequence"/>
</dbReference>
<evidence type="ECO:0000256" key="1">
    <source>
        <dbReference type="ARBA" id="ARBA00022741"/>
    </source>
</evidence>
<feature type="domain" description="UvrD-like helicase ATP-binding" evidence="6">
    <location>
        <begin position="188"/>
        <end position="589"/>
    </location>
</feature>
<dbReference type="GO" id="GO:0003677">
    <property type="term" value="F:DNA binding"/>
    <property type="evidence" value="ECO:0007669"/>
    <property type="project" value="InterPro"/>
</dbReference>
<keyword evidence="4 5" id="KW-0067">ATP-binding</keyword>
<feature type="binding site" evidence="5">
    <location>
        <begin position="209"/>
        <end position="216"/>
    </location>
    <ligand>
        <name>ATP</name>
        <dbReference type="ChEBI" id="CHEBI:30616"/>
    </ligand>
</feature>
<dbReference type="GO" id="GO:0016787">
    <property type="term" value="F:hydrolase activity"/>
    <property type="evidence" value="ECO:0007669"/>
    <property type="project" value="UniProtKB-UniRule"/>
</dbReference>
<dbReference type="InParanoid" id="A0A1Q5PVC9"/>
<keyword evidence="1 5" id="KW-0547">Nucleotide-binding</keyword>
<dbReference type="PANTHER" id="PTHR11070">
    <property type="entry name" value="UVRD / RECB / PCRA DNA HELICASE FAMILY MEMBER"/>
    <property type="match status" value="1"/>
</dbReference>
<keyword evidence="3 5" id="KW-0347">Helicase</keyword>
<dbReference type="AlphaFoldDB" id="A0A1Q5PVC9"/>
<dbReference type="GO" id="GO:0043138">
    <property type="term" value="F:3'-5' DNA helicase activity"/>
    <property type="evidence" value="ECO:0007669"/>
    <property type="project" value="TreeGrafter"/>
</dbReference>
<evidence type="ECO:0000313" key="8">
    <source>
        <dbReference type="Proteomes" id="UP000185612"/>
    </source>
</evidence>
<reference evidence="8" key="1">
    <citation type="submission" date="2016-12" db="EMBL/GenBank/DDBJ databases">
        <authorList>
            <person name="Meng X."/>
        </authorList>
    </citation>
    <scope>NUCLEOTIDE SEQUENCE [LARGE SCALE GENOMIC DNA]</scope>
    <source>
        <strain evidence="8">DSM 20732</strain>
    </source>
</reference>
<dbReference type="PANTHER" id="PTHR11070:SF45">
    <property type="entry name" value="DNA 3'-5' HELICASE"/>
    <property type="match status" value="1"/>
</dbReference>
<dbReference type="PROSITE" id="PS51198">
    <property type="entry name" value="UVRD_HELICASE_ATP_BIND"/>
    <property type="match status" value="1"/>
</dbReference>
<keyword evidence="8" id="KW-1185">Reference proteome</keyword>
<evidence type="ECO:0000259" key="6">
    <source>
        <dbReference type="PROSITE" id="PS51198"/>
    </source>
</evidence>
<dbReference type="GO" id="GO:0005524">
    <property type="term" value="F:ATP binding"/>
    <property type="evidence" value="ECO:0007669"/>
    <property type="project" value="UniProtKB-UniRule"/>
</dbReference>
<proteinExistence type="predicted"/>
<evidence type="ECO:0000256" key="3">
    <source>
        <dbReference type="ARBA" id="ARBA00022806"/>
    </source>
</evidence>
<accession>A0A1Q5PVC9</accession>
<protein>
    <recommendedName>
        <fullName evidence="6">UvrD-like helicase ATP-binding domain-containing protein</fullName>
    </recommendedName>
</protein>
<organism evidence="7 8">
    <name type="scientific">Buchananella hordeovulneris</name>
    <dbReference type="NCBI Taxonomy" id="52770"/>
    <lineage>
        <taxon>Bacteria</taxon>
        <taxon>Bacillati</taxon>
        <taxon>Actinomycetota</taxon>
        <taxon>Actinomycetes</taxon>
        <taxon>Actinomycetales</taxon>
        <taxon>Actinomycetaceae</taxon>
        <taxon>Buchananella</taxon>
    </lineage>
</organism>
<comment type="caution">
    <text evidence="7">The sequence shown here is derived from an EMBL/GenBank/DDBJ whole genome shotgun (WGS) entry which is preliminary data.</text>
</comment>
<dbReference type="Gene3D" id="3.40.50.300">
    <property type="entry name" value="P-loop containing nucleotide triphosphate hydrolases"/>
    <property type="match status" value="3"/>
</dbReference>
<dbReference type="RefSeq" id="WP_073824521.1">
    <property type="nucleotide sequence ID" value="NZ_MQVS01000006.1"/>
</dbReference>
<evidence type="ECO:0000256" key="2">
    <source>
        <dbReference type="ARBA" id="ARBA00022801"/>
    </source>
</evidence>